<dbReference type="AlphaFoldDB" id="A0A428VV16"/>
<evidence type="ECO:0000313" key="1">
    <source>
        <dbReference type="EMBL" id="RSM34670.1"/>
    </source>
</evidence>
<gene>
    <name evidence="1" type="ORF">DMA12_47335</name>
</gene>
<dbReference type="RefSeq" id="WP_020641721.1">
    <property type="nucleotide sequence ID" value="NZ_QHHU01000131.1"/>
</dbReference>
<organism evidence="1 2">
    <name type="scientific">Amycolatopsis balhimycina DSM 5908</name>
    <dbReference type="NCBI Taxonomy" id="1081091"/>
    <lineage>
        <taxon>Bacteria</taxon>
        <taxon>Bacillati</taxon>
        <taxon>Actinomycetota</taxon>
        <taxon>Actinomycetes</taxon>
        <taxon>Pseudonocardiales</taxon>
        <taxon>Pseudonocardiaceae</taxon>
        <taxon>Amycolatopsis</taxon>
    </lineage>
</organism>
<dbReference type="OrthoDB" id="679907at2"/>
<keyword evidence="2" id="KW-1185">Reference proteome</keyword>
<reference evidence="1 2" key="1">
    <citation type="submission" date="2018-05" db="EMBL/GenBank/DDBJ databases">
        <title>Evolution of GPA BGCs.</title>
        <authorList>
            <person name="Waglechner N."/>
            <person name="Wright G.D."/>
        </authorList>
    </citation>
    <scope>NUCLEOTIDE SEQUENCE [LARGE SCALE GENOMIC DNA]</scope>
    <source>
        <strain evidence="1 2">DSM 5908</strain>
    </source>
</reference>
<accession>A0A428VV16</accession>
<name>A0A428VV16_AMYBA</name>
<proteinExistence type="predicted"/>
<protein>
    <submittedName>
        <fullName evidence="1">Uncharacterized protein</fullName>
    </submittedName>
</protein>
<comment type="caution">
    <text evidence="1">The sequence shown here is derived from an EMBL/GenBank/DDBJ whole genome shotgun (WGS) entry which is preliminary data.</text>
</comment>
<evidence type="ECO:0000313" key="2">
    <source>
        <dbReference type="Proteomes" id="UP000286716"/>
    </source>
</evidence>
<sequence>MVAGGHHLAEFRVRGVYSPAVFRELARPPADRGIRLRESEDEAWQAALAIIRGGRRWPPGMIAARALLVETG</sequence>
<dbReference type="Proteomes" id="UP000286716">
    <property type="component" value="Unassembled WGS sequence"/>
</dbReference>
<dbReference type="EMBL" id="QHHU01000131">
    <property type="protein sequence ID" value="RSM34670.1"/>
    <property type="molecule type" value="Genomic_DNA"/>
</dbReference>